<evidence type="ECO:0000256" key="1">
    <source>
        <dbReference type="SAM" id="MobiDB-lite"/>
    </source>
</evidence>
<feature type="region of interest" description="Disordered" evidence="1">
    <location>
        <begin position="72"/>
        <end position="108"/>
    </location>
</feature>
<protein>
    <recommendedName>
        <fullName evidence="4">Conjugal transfer protein TraD</fullName>
    </recommendedName>
</protein>
<comment type="caution">
    <text evidence="2">The sequence shown here is derived from an EMBL/GenBank/DDBJ whole genome shotgun (WGS) entry which is preliminary data.</text>
</comment>
<evidence type="ECO:0008006" key="4">
    <source>
        <dbReference type="Google" id="ProtNLM"/>
    </source>
</evidence>
<accession>A0ABU1X3J4</accession>
<dbReference type="Pfam" id="PF06412">
    <property type="entry name" value="TraD"/>
    <property type="match status" value="1"/>
</dbReference>
<gene>
    <name evidence="2" type="ORF">J2W40_002537</name>
</gene>
<sequence length="108" mass="10957">MRKPRDFDAELKALTDKARQLKSRKQSQLGELVMATGADGLSAEALAGALLDAVATTDSAKREAWHKRGAAFFSGKRGEAGHSAGDKPGGGATGHDRASPAGGSPGAA</sequence>
<dbReference type="EMBL" id="JAVDWV010000011">
    <property type="protein sequence ID" value="MDR7155701.1"/>
    <property type="molecule type" value="Genomic_DNA"/>
</dbReference>
<name>A0ABU1X3J4_SPHXE</name>
<evidence type="ECO:0000313" key="3">
    <source>
        <dbReference type="Proteomes" id="UP001267638"/>
    </source>
</evidence>
<dbReference type="Proteomes" id="UP001267638">
    <property type="component" value="Unassembled WGS sequence"/>
</dbReference>
<keyword evidence="3" id="KW-1185">Reference proteome</keyword>
<proteinExistence type="predicted"/>
<evidence type="ECO:0000313" key="2">
    <source>
        <dbReference type="EMBL" id="MDR7155701.1"/>
    </source>
</evidence>
<reference evidence="2 3" key="1">
    <citation type="submission" date="2023-07" db="EMBL/GenBank/DDBJ databases">
        <title>Sorghum-associated microbial communities from plants grown in Nebraska, USA.</title>
        <authorList>
            <person name="Schachtman D."/>
        </authorList>
    </citation>
    <scope>NUCLEOTIDE SEQUENCE [LARGE SCALE GENOMIC DNA]</scope>
    <source>
        <strain evidence="2 3">4256</strain>
    </source>
</reference>
<organism evidence="2 3">
    <name type="scientific">Sphingobium xenophagum</name>
    <dbReference type="NCBI Taxonomy" id="121428"/>
    <lineage>
        <taxon>Bacteria</taxon>
        <taxon>Pseudomonadati</taxon>
        <taxon>Pseudomonadota</taxon>
        <taxon>Alphaproteobacteria</taxon>
        <taxon>Sphingomonadales</taxon>
        <taxon>Sphingomonadaceae</taxon>
        <taxon>Sphingobium</taxon>
    </lineage>
</organism>
<dbReference type="RefSeq" id="WP_310225241.1">
    <property type="nucleotide sequence ID" value="NZ_JAVDWV010000011.1"/>
</dbReference>
<dbReference type="InterPro" id="IPR009444">
    <property type="entry name" value="Conjugal_tfr_TraD_a-type"/>
</dbReference>